<dbReference type="RefSeq" id="WP_203911855.1">
    <property type="nucleotide sequence ID" value="NZ_BONY01000044.1"/>
</dbReference>
<evidence type="ECO:0000313" key="2">
    <source>
        <dbReference type="EMBL" id="GIH08094.1"/>
    </source>
</evidence>
<gene>
    <name evidence="2" type="ORF">Rhe02_61610</name>
</gene>
<proteinExistence type="predicted"/>
<dbReference type="Proteomes" id="UP000612899">
    <property type="component" value="Unassembled WGS sequence"/>
</dbReference>
<keyword evidence="3" id="KW-1185">Reference proteome</keyword>
<feature type="compositionally biased region" description="Basic residues" evidence="1">
    <location>
        <begin position="90"/>
        <end position="104"/>
    </location>
</feature>
<name>A0A8J3VI52_9ACTN</name>
<evidence type="ECO:0000313" key="3">
    <source>
        <dbReference type="Proteomes" id="UP000612899"/>
    </source>
</evidence>
<protein>
    <submittedName>
        <fullName evidence="2">Uncharacterized protein</fullName>
    </submittedName>
</protein>
<dbReference type="EMBL" id="BONY01000044">
    <property type="protein sequence ID" value="GIH08094.1"/>
    <property type="molecule type" value="Genomic_DNA"/>
</dbReference>
<sequence>MPTLHDSDRSTPVRLRAEHFTDLDVFDIASAGSVLAAAIADIAHHQISEPGYWDCYGDPSDELARLQDALDGMQQAVRDARAQLSSVERRARRRAKRGGGRKRSSSGGTR</sequence>
<accession>A0A8J3VI52</accession>
<comment type="caution">
    <text evidence="2">The sequence shown here is derived from an EMBL/GenBank/DDBJ whole genome shotgun (WGS) entry which is preliminary data.</text>
</comment>
<dbReference type="AlphaFoldDB" id="A0A8J3VI52"/>
<organism evidence="2 3">
    <name type="scientific">Rhizocola hellebori</name>
    <dbReference type="NCBI Taxonomy" id="1392758"/>
    <lineage>
        <taxon>Bacteria</taxon>
        <taxon>Bacillati</taxon>
        <taxon>Actinomycetota</taxon>
        <taxon>Actinomycetes</taxon>
        <taxon>Micromonosporales</taxon>
        <taxon>Micromonosporaceae</taxon>
        <taxon>Rhizocola</taxon>
    </lineage>
</organism>
<feature type="region of interest" description="Disordered" evidence="1">
    <location>
        <begin position="77"/>
        <end position="110"/>
    </location>
</feature>
<reference evidence="2" key="1">
    <citation type="submission" date="2021-01" db="EMBL/GenBank/DDBJ databases">
        <title>Whole genome shotgun sequence of Rhizocola hellebori NBRC 109834.</title>
        <authorList>
            <person name="Komaki H."/>
            <person name="Tamura T."/>
        </authorList>
    </citation>
    <scope>NUCLEOTIDE SEQUENCE</scope>
    <source>
        <strain evidence="2">NBRC 109834</strain>
    </source>
</reference>
<evidence type="ECO:0000256" key="1">
    <source>
        <dbReference type="SAM" id="MobiDB-lite"/>
    </source>
</evidence>